<name>I2CRE5_NANGC</name>
<dbReference type="AlphaFoldDB" id="I2CRE5"/>
<dbReference type="Gene3D" id="3.40.1570.10">
    <property type="entry name" value="HemS/ChuS/ChuX like domains"/>
    <property type="match status" value="1"/>
</dbReference>
<gene>
    <name evidence="2" type="ORF">NGATSA_3025300</name>
</gene>
<evidence type="ECO:0000256" key="1">
    <source>
        <dbReference type="SAM" id="SignalP"/>
    </source>
</evidence>
<dbReference type="EMBL" id="JU980415">
    <property type="protein sequence ID" value="AFJ69478.1"/>
    <property type="molecule type" value="mRNA"/>
</dbReference>
<feature type="chain" id="PRO_5003656202" evidence="1">
    <location>
        <begin position="24"/>
        <end position="187"/>
    </location>
</feature>
<accession>I2CRE5</accession>
<organism evidence="2">
    <name type="scientific">Nannochloropsis gaditana (strain CCMP526)</name>
    <name type="common">Green microalga</name>
    <name type="synonym">Microchloropsis gaditana</name>
    <dbReference type="NCBI Taxonomy" id="1093141"/>
    <lineage>
        <taxon>Eukaryota</taxon>
        <taxon>Sar</taxon>
        <taxon>Stramenopiles</taxon>
        <taxon>Ochrophyta</taxon>
        <taxon>Eustigmatophyceae</taxon>
        <taxon>Eustigmatales</taxon>
        <taxon>Monodopsidaceae</taxon>
        <taxon>Nannochloropsis</taxon>
    </lineage>
</organism>
<dbReference type="SUPFAM" id="SSF144064">
    <property type="entry name" value="Heme iron utilization protein-like"/>
    <property type="match status" value="1"/>
</dbReference>
<dbReference type="InterPro" id="IPR053733">
    <property type="entry name" value="Heme_Transport_Util_sf"/>
</dbReference>
<proteinExistence type="evidence at transcript level"/>
<reference evidence="2" key="1">
    <citation type="journal article" date="2012" name="Bioengineered">
        <title>Additional insights into the genome of the oleaginous model alga Nannochloropsis gaditana.</title>
        <authorList>
            <person name="Jinkerson R.E."/>
            <person name="Radakovits R."/>
            <person name="Posewitz M.C."/>
        </authorList>
    </citation>
    <scope>NUCLEOTIDE SEQUENCE</scope>
    <source>
        <strain evidence="2">CCMP526</strain>
    </source>
</reference>
<evidence type="ECO:0000313" key="2">
    <source>
        <dbReference type="EMBL" id="AFJ69478.1"/>
    </source>
</evidence>
<sequence length="187" mass="20897">MKRKAFLTLPILLPLLLPLLASSFFLPTHFSPRPPAVPSPLIRWTGGEESNVGDLVGKERLKRFLEDASFLGPIRFVCMNDGGILEAVGSFENMVSKDVPGRGELATFASDDKTFEAHLNLDMVSRVEMRQAVAKRGDHDNYIIRFISGEGKTLLSSMLHREEEAYDEDALAWWGKLKGVFGETQEM</sequence>
<protein>
    <submittedName>
        <fullName evidence="2">Heme utilization protein</fullName>
    </submittedName>
</protein>
<keyword evidence="1" id="KW-0732">Signal</keyword>
<reference evidence="2" key="2">
    <citation type="journal article" date="2012" name="Nat. Commun.">
        <title>Draft genome sequence and genetic transformation of the oleaginous alga Nannochloropis gaditana.</title>
        <authorList>
            <person name="Radakovits R."/>
            <person name="Jinkerson R.E."/>
            <person name="Fuerstenberg S.I."/>
            <person name="Tae H."/>
            <person name="Settlage R.E."/>
            <person name="Boore J.L."/>
            <person name="Posewitz M.C."/>
        </authorList>
    </citation>
    <scope>NUCLEOTIDE SEQUENCE</scope>
    <source>
        <strain evidence="2">CCMP526</strain>
    </source>
</reference>
<feature type="signal peptide" evidence="1">
    <location>
        <begin position="1"/>
        <end position="23"/>
    </location>
</feature>